<protein>
    <submittedName>
        <fullName evidence="3">Pyridine nucleotide-disulfide oxidoreductase</fullName>
    </submittedName>
</protein>
<evidence type="ECO:0000313" key="3">
    <source>
        <dbReference type="EMBL" id="PTE20961.1"/>
    </source>
</evidence>
<feature type="domain" description="FAD/NAD(P)-binding" evidence="2">
    <location>
        <begin position="6"/>
        <end position="301"/>
    </location>
</feature>
<organism evidence="3 4">
    <name type="scientific">Cereibacter changlensis JA139</name>
    <dbReference type="NCBI Taxonomy" id="1188249"/>
    <lineage>
        <taxon>Bacteria</taxon>
        <taxon>Pseudomonadati</taxon>
        <taxon>Pseudomonadota</taxon>
        <taxon>Alphaproteobacteria</taxon>
        <taxon>Rhodobacterales</taxon>
        <taxon>Paracoccaceae</taxon>
        <taxon>Cereibacter</taxon>
    </lineage>
</organism>
<dbReference type="InterPro" id="IPR023753">
    <property type="entry name" value="FAD/NAD-binding_dom"/>
</dbReference>
<dbReference type="PRINTS" id="PR00419">
    <property type="entry name" value="ADXRDTASE"/>
</dbReference>
<sequence>MPREVDVLIVGAGPAGLAAATELRRRGVGLVLVLDREPAPGGIPRHCGHSPYGLREFRRPMTGPAYAERLAEEAVAAGVEIRCGISVMSLLPGPVVEISSNAGVRRIAARRVLLATGVRETSRAGRLIGGSKPGGVMNTGALQGLVYLDGLRPFRAPLILGSELVSFSALLTCRHAGARPVGMVEPGPRPTARFPSALLPRLLGVPLWLGTELLAIEGRDRVTGAVLRGPEGERRVACDGVVVTGRFRPEATLVRSSHLALDPATGGPEVDGYGRCSDSAYFAAGNLLRPVETAGVSWSEGCRIGAAMAEALADALPPPGADRISLGGEGLAWVMPQRRGGAALGLQLRVSRAVSGRLSVRVDGREVASRLLTALPERRISLDLPAAQGPVEIVLEEGR</sequence>
<dbReference type="GO" id="GO:0016491">
    <property type="term" value="F:oxidoreductase activity"/>
    <property type="evidence" value="ECO:0007669"/>
    <property type="project" value="UniProtKB-KW"/>
</dbReference>
<keyword evidence="1" id="KW-0560">Oxidoreductase</keyword>
<dbReference type="PANTHER" id="PTHR42949">
    <property type="entry name" value="ANAEROBIC GLYCEROL-3-PHOSPHATE DEHYDROGENASE SUBUNIT B"/>
    <property type="match status" value="1"/>
</dbReference>
<evidence type="ECO:0000256" key="1">
    <source>
        <dbReference type="ARBA" id="ARBA00023002"/>
    </source>
</evidence>
<dbReference type="InterPro" id="IPR051691">
    <property type="entry name" value="Metab_Enz_Cyan_OpOx_G3PDH"/>
</dbReference>
<comment type="caution">
    <text evidence="3">The sequence shown here is derived from an EMBL/GenBank/DDBJ whole genome shotgun (WGS) entry which is preliminary data.</text>
</comment>
<dbReference type="Proteomes" id="UP000241010">
    <property type="component" value="Unassembled WGS sequence"/>
</dbReference>
<proteinExistence type="predicted"/>
<dbReference type="AlphaFoldDB" id="A0A2T4JSS4"/>
<evidence type="ECO:0000313" key="4">
    <source>
        <dbReference type="Proteomes" id="UP000241010"/>
    </source>
</evidence>
<keyword evidence="4" id="KW-1185">Reference proteome</keyword>
<dbReference type="Pfam" id="PF07992">
    <property type="entry name" value="Pyr_redox_2"/>
    <property type="match status" value="1"/>
</dbReference>
<dbReference type="SUPFAM" id="SSF51905">
    <property type="entry name" value="FAD/NAD(P)-binding domain"/>
    <property type="match status" value="1"/>
</dbReference>
<reference evidence="3 4" key="1">
    <citation type="submission" date="2018-03" db="EMBL/GenBank/DDBJ databases">
        <title>Cereibacter changlensis.</title>
        <authorList>
            <person name="Meyer T.E."/>
            <person name="Miller S."/>
            <person name="Lodha T."/>
            <person name="Gandham S."/>
            <person name="Chintalapati S."/>
            <person name="Chintalapati V.R."/>
        </authorList>
    </citation>
    <scope>NUCLEOTIDE SEQUENCE [LARGE SCALE GENOMIC DNA]</scope>
    <source>
        <strain evidence="3 4">JA139</strain>
    </source>
</reference>
<dbReference type="OrthoDB" id="5287468at2"/>
<gene>
    <name evidence="3" type="ORF">C5F48_14715</name>
</gene>
<dbReference type="EMBL" id="PZKG01000073">
    <property type="protein sequence ID" value="PTE20961.1"/>
    <property type="molecule type" value="Genomic_DNA"/>
</dbReference>
<dbReference type="InterPro" id="IPR036188">
    <property type="entry name" value="FAD/NAD-bd_sf"/>
</dbReference>
<dbReference type="Gene3D" id="3.50.50.60">
    <property type="entry name" value="FAD/NAD(P)-binding domain"/>
    <property type="match status" value="2"/>
</dbReference>
<dbReference type="PANTHER" id="PTHR42949:SF3">
    <property type="entry name" value="ANAEROBIC GLYCEROL-3-PHOSPHATE DEHYDROGENASE SUBUNIT B"/>
    <property type="match status" value="1"/>
</dbReference>
<evidence type="ECO:0000259" key="2">
    <source>
        <dbReference type="Pfam" id="PF07992"/>
    </source>
</evidence>
<name>A0A2T4JSS4_9RHOB</name>
<accession>A0A2T4JSS4</accession>